<dbReference type="InterPro" id="IPR016729">
    <property type="entry name" value="FADD"/>
</dbReference>
<feature type="compositionally biased region" description="Polar residues" evidence="1">
    <location>
        <begin position="68"/>
        <end position="77"/>
    </location>
</feature>
<dbReference type="STRING" id="400727.A0A2T7NK13"/>
<dbReference type="PANTHER" id="PTHR15077:SF12">
    <property type="entry name" value="DEATH DOMAIN-CONTAINING PROTEIN"/>
    <property type="match status" value="1"/>
</dbReference>
<dbReference type="Pfam" id="PF00531">
    <property type="entry name" value="Death"/>
    <property type="match status" value="1"/>
</dbReference>
<feature type="compositionally biased region" description="Basic residues" evidence="1">
    <location>
        <begin position="126"/>
        <end position="142"/>
    </location>
</feature>
<dbReference type="GO" id="GO:0007165">
    <property type="term" value="P:signal transduction"/>
    <property type="evidence" value="ECO:0007669"/>
    <property type="project" value="InterPro"/>
</dbReference>
<dbReference type="AlphaFoldDB" id="A0A2T7NK13"/>
<dbReference type="EMBL" id="PZQS01000012">
    <property type="protein sequence ID" value="PVD21498.1"/>
    <property type="molecule type" value="Genomic_DNA"/>
</dbReference>
<gene>
    <name evidence="3" type="ORF">C0Q70_19672</name>
</gene>
<evidence type="ECO:0000259" key="2">
    <source>
        <dbReference type="PROSITE" id="PS50017"/>
    </source>
</evidence>
<reference evidence="3 4" key="1">
    <citation type="submission" date="2018-04" db="EMBL/GenBank/DDBJ databases">
        <title>The genome of golden apple snail Pomacea canaliculata provides insight into stress tolerance and invasive adaptation.</title>
        <authorList>
            <person name="Liu C."/>
            <person name="Liu B."/>
            <person name="Ren Y."/>
            <person name="Zhang Y."/>
            <person name="Wang H."/>
            <person name="Li S."/>
            <person name="Jiang F."/>
            <person name="Yin L."/>
            <person name="Zhang G."/>
            <person name="Qian W."/>
            <person name="Fan W."/>
        </authorList>
    </citation>
    <scope>NUCLEOTIDE SEQUENCE [LARGE SCALE GENOMIC DNA]</scope>
    <source>
        <strain evidence="3">SZHN2017</strain>
        <tissue evidence="3">Muscle</tissue>
    </source>
</reference>
<feature type="region of interest" description="Disordered" evidence="1">
    <location>
        <begin position="64"/>
        <end position="83"/>
    </location>
</feature>
<name>A0A2T7NK13_POMCA</name>
<dbReference type="PANTHER" id="PTHR15077">
    <property type="entry name" value="FAS-ASSOCIATING DEATH DOMAIN-CONTAINING PROTEIN FADD"/>
    <property type="match status" value="1"/>
</dbReference>
<sequence length="226" mass="25216">MSKFLSKFLVNKLSSGRPIQCSDDIEKQGGHPSIFQTGQEVDPNNQQPSESLQTDAELATQAPRMRGNQMNTASNRPESPDIVKIETKGCRIEATGLARALKPGAMLQVGGETNTTIIKGGSVGHTRSHVKNKKPLTRSQRHPTQKELDMLCENLNREWKNLGRCLNLDDPQLDHIGEDYRGDGQHEINYRVLKKWKETFPECYTIAVLANALKEIGRGDLADELQ</sequence>
<dbReference type="InterPro" id="IPR000488">
    <property type="entry name" value="Death_dom"/>
</dbReference>
<dbReference type="CDD" id="cd01670">
    <property type="entry name" value="Death"/>
    <property type="match status" value="1"/>
</dbReference>
<dbReference type="SUPFAM" id="SSF47986">
    <property type="entry name" value="DEATH domain"/>
    <property type="match status" value="1"/>
</dbReference>
<dbReference type="Gene3D" id="1.10.533.10">
    <property type="entry name" value="Death Domain, Fas"/>
    <property type="match status" value="1"/>
</dbReference>
<dbReference type="Proteomes" id="UP000245119">
    <property type="component" value="Linkage Group LG12"/>
</dbReference>
<feature type="compositionally biased region" description="Polar residues" evidence="1">
    <location>
        <begin position="34"/>
        <end position="54"/>
    </location>
</feature>
<accession>A0A2T7NK13</accession>
<feature type="region of interest" description="Disordered" evidence="1">
    <location>
        <begin position="19"/>
        <end position="55"/>
    </location>
</feature>
<organism evidence="3 4">
    <name type="scientific">Pomacea canaliculata</name>
    <name type="common">Golden apple snail</name>
    <dbReference type="NCBI Taxonomy" id="400727"/>
    <lineage>
        <taxon>Eukaryota</taxon>
        <taxon>Metazoa</taxon>
        <taxon>Spiralia</taxon>
        <taxon>Lophotrochozoa</taxon>
        <taxon>Mollusca</taxon>
        <taxon>Gastropoda</taxon>
        <taxon>Caenogastropoda</taxon>
        <taxon>Architaenioglossa</taxon>
        <taxon>Ampullarioidea</taxon>
        <taxon>Ampullariidae</taxon>
        <taxon>Pomacea</taxon>
    </lineage>
</organism>
<feature type="region of interest" description="Disordered" evidence="1">
    <location>
        <begin position="118"/>
        <end position="142"/>
    </location>
</feature>
<keyword evidence="4" id="KW-1185">Reference proteome</keyword>
<dbReference type="InterPro" id="IPR011029">
    <property type="entry name" value="DEATH-like_dom_sf"/>
</dbReference>
<evidence type="ECO:0000313" key="4">
    <source>
        <dbReference type="Proteomes" id="UP000245119"/>
    </source>
</evidence>
<protein>
    <recommendedName>
        <fullName evidence="2">Death domain-containing protein</fullName>
    </recommendedName>
</protein>
<dbReference type="PROSITE" id="PS50017">
    <property type="entry name" value="DEATH_DOMAIN"/>
    <property type="match status" value="1"/>
</dbReference>
<dbReference type="OrthoDB" id="6159869at2759"/>
<dbReference type="SMART" id="SM00005">
    <property type="entry name" value="DEATH"/>
    <property type="match status" value="1"/>
</dbReference>
<evidence type="ECO:0000313" key="3">
    <source>
        <dbReference type="EMBL" id="PVD21498.1"/>
    </source>
</evidence>
<evidence type="ECO:0000256" key="1">
    <source>
        <dbReference type="SAM" id="MobiDB-lite"/>
    </source>
</evidence>
<proteinExistence type="predicted"/>
<feature type="domain" description="Death" evidence="2">
    <location>
        <begin position="144"/>
        <end position="226"/>
    </location>
</feature>
<comment type="caution">
    <text evidence="3">The sequence shown here is derived from an EMBL/GenBank/DDBJ whole genome shotgun (WGS) entry which is preliminary data.</text>
</comment>